<dbReference type="PANTHER" id="PTHR43669">
    <property type="entry name" value="5-KETO-D-GLUCONATE 5-REDUCTASE"/>
    <property type="match status" value="1"/>
</dbReference>
<reference evidence="3" key="1">
    <citation type="submission" date="2016-10" db="EMBL/GenBank/DDBJ databases">
        <title>Sequence of Gallionella enrichment culture.</title>
        <authorList>
            <person name="Poehlein A."/>
            <person name="Muehling M."/>
            <person name="Daniel R."/>
        </authorList>
    </citation>
    <scope>NUCLEOTIDE SEQUENCE</scope>
</reference>
<gene>
    <name evidence="3" type="primary">fabG_71</name>
    <name evidence="3" type="ORF">GALL_445230</name>
</gene>
<dbReference type="PRINTS" id="PR00081">
    <property type="entry name" value="GDHRDH"/>
</dbReference>
<dbReference type="EC" id="1.1.1.100" evidence="3"/>
<comment type="caution">
    <text evidence="3">The sequence shown here is derived from an EMBL/GenBank/DDBJ whole genome shotgun (WGS) entry which is preliminary data.</text>
</comment>
<evidence type="ECO:0000256" key="2">
    <source>
        <dbReference type="ARBA" id="ARBA00023002"/>
    </source>
</evidence>
<dbReference type="PANTHER" id="PTHR43669:SF6">
    <property type="entry name" value="DECAPRENYLPHOSPHORYL-2-KETO-BETA-D-ERYTHRO-PENTOSE REDUCTASE"/>
    <property type="match status" value="1"/>
</dbReference>
<sequence length="253" mass="26676">MKDAIGNVQRILVLGGTSEIALATVKRITDGRPDAEVTLAARPGPRRGDAASVLGGLGLTVTEVDLDVTDRGSYERAIAATFDAGRDVDVVLIAFGVLGDPELAWQDLDAALDMVQVNYAAAVGCGVLVAARLRAQGHGTIVAFSSVAGELARRSNFVYGSTKAGMDAFFTGLGDAVARDGVEVLVVRPGFVRTRMTAGLRAAPLSQTADQVAAVVTEGLRARRDRVWAPSTMRWVMSGLRHLPRAVVRRLPV</sequence>
<name>A0A1J5Q1S8_9ZZZZ</name>
<dbReference type="CDD" id="cd05233">
    <property type="entry name" value="SDR_c"/>
    <property type="match status" value="1"/>
</dbReference>
<evidence type="ECO:0000256" key="1">
    <source>
        <dbReference type="ARBA" id="ARBA00006484"/>
    </source>
</evidence>
<dbReference type="InterPro" id="IPR020904">
    <property type="entry name" value="Sc_DH/Rdtase_CS"/>
</dbReference>
<dbReference type="PROSITE" id="PS00061">
    <property type="entry name" value="ADH_SHORT"/>
    <property type="match status" value="1"/>
</dbReference>
<accession>A0A1J5Q1S8</accession>
<dbReference type="SUPFAM" id="SSF51735">
    <property type="entry name" value="NAD(P)-binding Rossmann-fold domains"/>
    <property type="match status" value="1"/>
</dbReference>
<protein>
    <submittedName>
        <fullName evidence="3">3-oxoacyl-[acyl-carrier-protein] reductase FabG</fullName>
        <ecNumber evidence="3">1.1.1.100</ecNumber>
    </submittedName>
</protein>
<dbReference type="EMBL" id="MLJW01002719">
    <property type="protein sequence ID" value="OIQ73836.1"/>
    <property type="molecule type" value="Genomic_DNA"/>
</dbReference>
<evidence type="ECO:0000313" key="3">
    <source>
        <dbReference type="EMBL" id="OIQ73836.1"/>
    </source>
</evidence>
<dbReference type="InterPro" id="IPR002347">
    <property type="entry name" value="SDR_fam"/>
</dbReference>
<proteinExistence type="inferred from homology"/>
<dbReference type="Gene3D" id="3.40.50.720">
    <property type="entry name" value="NAD(P)-binding Rossmann-like Domain"/>
    <property type="match status" value="1"/>
</dbReference>
<dbReference type="AlphaFoldDB" id="A0A1J5Q1S8"/>
<dbReference type="Pfam" id="PF00106">
    <property type="entry name" value="adh_short"/>
    <property type="match status" value="1"/>
</dbReference>
<dbReference type="GO" id="GO:0004316">
    <property type="term" value="F:3-oxoacyl-[acyl-carrier-protein] reductase (NADPH) activity"/>
    <property type="evidence" value="ECO:0007669"/>
    <property type="project" value="UniProtKB-EC"/>
</dbReference>
<dbReference type="InterPro" id="IPR036291">
    <property type="entry name" value="NAD(P)-bd_dom_sf"/>
</dbReference>
<organism evidence="3">
    <name type="scientific">mine drainage metagenome</name>
    <dbReference type="NCBI Taxonomy" id="410659"/>
    <lineage>
        <taxon>unclassified sequences</taxon>
        <taxon>metagenomes</taxon>
        <taxon>ecological metagenomes</taxon>
    </lineage>
</organism>
<dbReference type="NCBIfam" id="NF005912">
    <property type="entry name" value="PRK07904.1"/>
    <property type="match status" value="1"/>
</dbReference>
<keyword evidence="2 3" id="KW-0560">Oxidoreductase</keyword>
<comment type="similarity">
    <text evidence="1">Belongs to the short-chain dehydrogenases/reductases (SDR) family.</text>
</comment>